<gene>
    <name evidence="1" type="ORF">TPC1_20120</name>
</gene>
<organism evidence="1">
    <name type="scientific">Trepomonas sp. PC1</name>
    <dbReference type="NCBI Taxonomy" id="1076344"/>
    <lineage>
        <taxon>Eukaryota</taxon>
        <taxon>Metamonada</taxon>
        <taxon>Diplomonadida</taxon>
        <taxon>Hexamitidae</taxon>
        <taxon>Hexamitinae</taxon>
        <taxon>Trepomonas</taxon>
    </lineage>
</organism>
<reference evidence="1" key="1">
    <citation type="submission" date="2015-07" db="EMBL/GenBank/DDBJ databases">
        <title>Adaptation to a free-living lifestyle via gene acquisitions in the diplomonad Trepomonas sp. PC1.</title>
        <authorList>
            <person name="Xu F."/>
            <person name="Jerlstrom-Hultqvist J."/>
            <person name="Kolisko M."/>
            <person name="Simpson A.G.B."/>
            <person name="Roger A.J."/>
            <person name="Svard S.G."/>
            <person name="Andersson J.O."/>
        </authorList>
    </citation>
    <scope>NUCLEOTIDE SEQUENCE</scope>
    <source>
        <strain evidence="1">PC1</strain>
    </source>
</reference>
<dbReference type="InterPro" id="IPR032675">
    <property type="entry name" value="LRR_dom_sf"/>
</dbReference>
<evidence type="ECO:0000313" key="1">
    <source>
        <dbReference type="EMBL" id="JAP90581.1"/>
    </source>
</evidence>
<feature type="non-terminal residue" evidence="1">
    <location>
        <position position="149"/>
    </location>
</feature>
<name>A0A146K4T0_9EUKA</name>
<dbReference type="InterPro" id="IPR026906">
    <property type="entry name" value="LRR_5"/>
</dbReference>
<protein>
    <submittedName>
        <fullName evidence="1">Leucine rich repeats-containing protein</fullName>
    </submittedName>
</protein>
<dbReference type="Pfam" id="PF13306">
    <property type="entry name" value="LRR_5"/>
    <property type="match status" value="1"/>
</dbReference>
<sequence>ELIHQNIQNYEPDVIIAPNLETISASRCDVLMSKENAEEGEENGEDQSEDFEGQHKYSRALYSIRVFIAPKLRIIKEHSFAGTNVKHVIGNCIEEIQMESFANAKFLQKINLKQVKTIGREAFLSTNLRKIKNNFIERLEANEFLYQSE</sequence>
<dbReference type="Gene3D" id="3.80.10.10">
    <property type="entry name" value="Ribonuclease Inhibitor"/>
    <property type="match status" value="1"/>
</dbReference>
<feature type="non-terminal residue" evidence="1">
    <location>
        <position position="1"/>
    </location>
</feature>
<dbReference type="EMBL" id="GDID01006025">
    <property type="protein sequence ID" value="JAP90581.1"/>
    <property type="molecule type" value="Transcribed_RNA"/>
</dbReference>
<accession>A0A146K4T0</accession>
<proteinExistence type="predicted"/>
<dbReference type="AlphaFoldDB" id="A0A146K4T0"/>